<dbReference type="KEGG" id="aprs:BI364_04105"/>
<reference evidence="6" key="1">
    <citation type="submission" date="2016-09" db="EMBL/GenBank/DDBJ databases">
        <title>Acidihalobacter prosperus F5.</title>
        <authorList>
            <person name="Khaleque H.N."/>
            <person name="Ramsay J.P."/>
            <person name="Kaksonen A.H."/>
            <person name="Boxall N.J."/>
            <person name="Watkin E.L.J."/>
        </authorList>
    </citation>
    <scope>NUCLEOTIDE SEQUENCE [LARGE SCALE GENOMIC DNA]</scope>
    <source>
        <strain evidence="6">F5</strain>
    </source>
</reference>
<dbReference type="EMBL" id="CP017415">
    <property type="protein sequence ID" value="AOU97288.1"/>
    <property type="molecule type" value="Genomic_DNA"/>
</dbReference>
<dbReference type="PANTHER" id="PTHR43316:SF3">
    <property type="entry name" value="HALOACID DEHALOGENASE, TYPE II (AFU_ORTHOLOGUE AFUA_2G07750)-RELATED"/>
    <property type="match status" value="1"/>
</dbReference>
<dbReference type="Gene3D" id="3.40.50.1000">
    <property type="entry name" value="HAD superfamily/HAD-like"/>
    <property type="match status" value="1"/>
</dbReference>
<dbReference type="PROSITE" id="PS51318">
    <property type="entry name" value="TAT"/>
    <property type="match status" value="1"/>
</dbReference>
<comment type="catalytic activity">
    <reaction evidence="3">
        <text>an (S)-2-haloacid + H2O = a (2R)-2-hydroxycarboxylate + a halide anion + H(+)</text>
        <dbReference type="Rhea" id="RHEA:11192"/>
        <dbReference type="ChEBI" id="CHEBI:15377"/>
        <dbReference type="ChEBI" id="CHEBI:15378"/>
        <dbReference type="ChEBI" id="CHEBI:16042"/>
        <dbReference type="ChEBI" id="CHEBI:58314"/>
        <dbReference type="ChEBI" id="CHEBI:137405"/>
        <dbReference type="EC" id="3.8.1.2"/>
    </reaction>
</comment>
<feature type="chain" id="PRO_5009108264" description="(S)-2-haloacid dehalogenase" evidence="4">
    <location>
        <begin position="30"/>
        <end position="254"/>
    </location>
</feature>
<dbReference type="InterPro" id="IPR006311">
    <property type="entry name" value="TAT_signal"/>
</dbReference>
<gene>
    <name evidence="5" type="ORF">BI364_04105</name>
</gene>
<keyword evidence="4" id="KW-0732">Signal</keyword>
<comment type="function">
    <text evidence="3">Catalyzes the hydrolytic dehalogenation of small (S)-2-haloalkanoic acids to yield the corresponding (R)-2-hydroxyalkanoic acids.</text>
</comment>
<dbReference type="CDD" id="cd02588">
    <property type="entry name" value="HAD_L2-DEX"/>
    <property type="match status" value="1"/>
</dbReference>
<keyword evidence="2 3" id="KW-0378">Hydrolase</keyword>
<dbReference type="RefSeq" id="WP_070077676.1">
    <property type="nucleotide sequence ID" value="NZ_CP017415.1"/>
</dbReference>
<dbReference type="SUPFAM" id="SSF56784">
    <property type="entry name" value="HAD-like"/>
    <property type="match status" value="1"/>
</dbReference>
<proteinExistence type="inferred from homology"/>
<evidence type="ECO:0000313" key="6">
    <source>
        <dbReference type="Proteomes" id="UP000095401"/>
    </source>
</evidence>
<comment type="similarity">
    <text evidence="1 3">Belongs to the HAD-like hydrolase superfamily. S-2-haloalkanoic acid dehalogenase family.</text>
</comment>
<dbReference type="PRINTS" id="PR00413">
    <property type="entry name" value="HADHALOGNASE"/>
</dbReference>
<dbReference type="InterPro" id="IPR023214">
    <property type="entry name" value="HAD_sf"/>
</dbReference>
<dbReference type="Gene3D" id="1.10.150.240">
    <property type="entry name" value="Putative phosphatase, domain 2"/>
    <property type="match status" value="1"/>
</dbReference>
<evidence type="ECO:0000256" key="2">
    <source>
        <dbReference type="ARBA" id="ARBA00022801"/>
    </source>
</evidence>
<dbReference type="InterPro" id="IPR036412">
    <property type="entry name" value="HAD-like_sf"/>
</dbReference>
<dbReference type="InterPro" id="IPR051540">
    <property type="entry name" value="S-2-haloacid_dehalogenase"/>
</dbReference>
<dbReference type="AlphaFoldDB" id="A0A1D8ILF3"/>
<organism evidence="5 6">
    <name type="scientific">Acidihalobacter yilgarnensis</name>
    <dbReference type="NCBI Taxonomy" id="2819280"/>
    <lineage>
        <taxon>Bacteria</taxon>
        <taxon>Pseudomonadati</taxon>
        <taxon>Pseudomonadota</taxon>
        <taxon>Gammaproteobacteria</taxon>
        <taxon>Chromatiales</taxon>
        <taxon>Ectothiorhodospiraceae</taxon>
        <taxon>Acidihalobacter</taxon>
    </lineage>
</organism>
<name>A0A1D8ILF3_9GAMM</name>
<dbReference type="InterPro" id="IPR023198">
    <property type="entry name" value="PGP-like_dom2"/>
</dbReference>
<dbReference type="InterPro" id="IPR006439">
    <property type="entry name" value="HAD-SF_hydro_IA"/>
</dbReference>
<evidence type="ECO:0000256" key="1">
    <source>
        <dbReference type="ARBA" id="ARBA00008106"/>
    </source>
</evidence>
<dbReference type="NCBIfam" id="TIGR01428">
    <property type="entry name" value="HAD_type_II"/>
    <property type="match status" value="1"/>
</dbReference>
<sequence>MSLDRRQLLKLMAGSVAAGLLTTSALTRAATKHNIKAIAFDGFPIFDPRPIFGLSKTLYPEQGNPLAKLWFTKIFGYTWLRTAGDHYKDFNSVIEEALIFSAESLKLDLTPEKKEQLMGIWLNLKPWPDVEPALELLNKNNIRLGFLSNLTEEMLRINAKNSNIGDAFEFYLSTDRVQAYKPSARAYQMGVDAFALPKENIAFAAFAGWDAAGAKWFGYPTVWVNRLGSPTEKLGVKPDRIGKGMDQLVNFTLT</sequence>
<dbReference type="Pfam" id="PF00702">
    <property type="entry name" value="Hydrolase"/>
    <property type="match status" value="1"/>
</dbReference>
<protein>
    <recommendedName>
        <fullName evidence="3">(S)-2-haloacid dehalogenase</fullName>
        <ecNumber evidence="3">3.8.1.2</ecNumber>
    </recommendedName>
    <alternativeName>
        <fullName evidence="3">2-haloalkanoic acid dehalogenase</fullName>
    </alternativeName>
    <alternativeName>
        <fullName evidence="3">Halocarboxylic acid halidohydrolase</fullName>
    </alternativeName>
    <alternativeName>
        <fullName evidence="3">L-2-haloacid dehalogenase</fullName>
    </alternativeName>
</protein>
<dbReference type="NCBIfam" id="TIGR01493">
    <property type="entry name" value="HAD-SF-IA-v2"/>
    <property type="match status" value="1"/>
</dbReference>
<feature type="signal peptide" evidence="4">
    <location>
        <begin position="1"/>
        <end position="29"/>
    </location>
</feature>
<dbReference type="InterPro" id="IPR006328">
    <property type="entry name" value="2-HAD"/>
</dbReference>
<dbReference type="EC" id="3.8.1.2" evidence="3"/>
<dbReference type="GO" id="GO:0018784">
    <property type="term" value="F:(S)-2-haloacid dehalogenase activity"/>
    <property type="evidence" value="ECO:0007669"/>
    <property type="project" value="UniProtKB-UniRule"/>
</dbReference>
<evidence type="ECO:0000313" key="5">
    <source>
        <dbReference type="EMBL" id="AOU97288.1"/>
    </source>
</evidence>
<accession>A0A1D8ILF3</accession>
<evidence type="ECO:0000256" key="4">
    <source>
        <dbReference type="SAM" id="SignalP"/>
    </source>
</evidence>
<keyword evidence="6" id="KW-1185">Reference proteome</keyword>
<dbReference type="PANTHER" id="PTHR43316">
    <property type="entry name" value="HYDROLASE, HALOACID DELAHOGENASE-RELATED"/>
    <property type="match status" value="1"/>
</dbReference>
<evidence type="ECO:0000256" key="3">
    <source>
        <dbReference type="RuleBase" id="RU368077"/>
    </source>
</evidence>
<dbReference type="Proteomes" id="UP000095401">
    <property type="component" value="Chromosome"/>
</dbReference>